<gene>
    <name evidence="1" type="ORF">D7I43_12910</name>
</gene>
<dbReference type="Proteomes" id="UP000285744">
    <property type="component" value="Unassembled WGS sequence"/>
</dbReference>
<dbReference type="AlphaFoldDB" id="A0A420F1J5"/>
<dbReference type="EMBL" id="RAQQ01000008">
    <property type="protein sequence ID" value="RKF26852.1"/>
    <property type="molecule type" value="Genomic_DNA"/>
</dbReference>
<proteinExistence type="predicted"/>
<comment type="caution">
    <text evidence="1">The sequence shown here is derived from an EMBL/GenBank/DDBJ whole genome shotgun (WGS) entry which is preliminary data.</text>
</comment>
<reference evidence="1 2" key="1">
    <citation type="journal article" date="2018" name="Int. J. Syst. Evol. Microbiol.">
        <title>Micromonospora globbae sp. nov., an endophytic actinomycete isolated from roots of Globba winitii C. H. Wright.</title>
        <authorList>
            <person name="Kuncharoen N."/>
            <person name="Pittayakhajonwut P."/>
            <person name="Tanasupawat S."/>
        </authorList>
    </citation>
    <scope>NUCLEOTIDE SEQUENCE [LARGE SCALE GENOMIC DNA]</scope>
    <source>
        <strain evidence="1 2">WPS1-2</strain>
    </source>
</reference>
<accession>A0A420F1J5</accession>
<evidence type="ECO:0000313" key="2">
    <source>
        <dbReference type="Proteomes" id="UP000285744"/>
    </source>
</evidence>
<sequence>MAIKCNTHNQTITGYEVRTQFTEINGRMMRVVESYVFDCGCLFDAASIDAETVVGQDVTNDGTYLVELTIRDMTGEPIMSWVESRYATNVY</sequence>
<dbReference type="RefSeq" id="WP_120328719.1">
    <property type="nucleotide sequence ID" value="NZ_RAQQ01000008.1"/>
</dbReference>
<organism evidence="1 2">
    <name type="scientific">Micromonospora globbae</name>
    <dbReference type="NCBI Taxonomy" id="1894969"/>
    <lineage>
        <taxon>Bacteria</taxon>
        <taxon>Bacillati</taxon>
        <taxon>Actinomycetota</taxon>
        <taxon>Actinomycetes</taxon>
        <taxon>Micromonosporales</taxon>
        <taxon>Micromonosporaceae</taxon>
        <taxon>Micromonospora</taxon>
    </lineage>
</organism>
<evidence type="ECO:0000313" key="1">
    <source>
        <dbReference type="EMBL" id="RKF26852.1"/>
    </source>
</evidence>
<protein>
    <submittedName>
        <fullName evidence="1">Uncharacterized protein</fullName>
    </submittedName>
</protein>
<name>A0A420F1J5_9ACTN</name>